<dbReference type="GO" id="GO:0007010">
    <property type="term" value="P:cytoskeleton organization"/>
    <property type="evidence" value="ECO:0007669"/>
    <property type="project" value="TreeGrafter"/>
</dbReference>
<reference evidence="1 2" key="1">
    <citation type="submission" date="2024-01" db="EMBL/GenBank/DDBJ databases">
        <title>The genomes of 5 underutilized Papilionoideae crops provide insights into root nodulation and disease resistanc.</title>
        <authorList>
            <person name="Yuan L."/>
        </authorList>
    </citation>
    <scope>NUCLEOTIDE SEQUENCE [LARGE SCALE GENOMIC DNA]</scope>
    <source>
        <strain evidence="1">ZHUSHIDOU_FW_LH</strain>
        <tissue evidence="1">Leaf</tissue>
    </source>
</reference>
<dbReference type="Gene3D" id="2.130.10.10">
    <property type="entry name" value="YVTN repeat-like/Quinoprotein amine dehydrogenase"/>
    <property type="match status" value="1"/>
</dbReference>
<keyword evidence="2" id="KW-1185">Reference proteome</keyword>
<dbReference type="GO" id="GO:0005634">
    <property type="term" value="C:nucleus"/>
    <property type="evidence" value="ECO:0007669"/>
    <property type="project" value="TreeGrafter"/>
</dbReference>
<dbReference type="EMBL" id="JAYWIO010000004">
    <property type="protein sequence ID" value="KAK7268358.1"/>
    <property type="molecule type" value="Genomic_DNA"/>
</dbReference>
<dbReference type="InterPro" id="IPR015943">
    <property type="entry name" value="WD40/YVTN_repeat-like_dom_sf"/>
</dbReference>
<evidence type="ECO:0000313" key="1">
    <source>
        <dbReference type="EMBL" id="KAK7268358.1"/>
    </source>
</evidence>
<dbReference type="GO" id="GO:0006357">
    <property type="term" value="P:regulation of transcription by RNA polymerase II"/>
    <property type="evidence" value="ECO:0007669"/>
    <property type="project" value="TreeGrafter"/>
</dbReference>
<dbReference type="PANTHER" id="PTHR16266:SF17">
    <property type="entry name" value="BRWD3"/>
    <property type="match status" value="1"/>
</dbReference>
<accession>A0AAN9I5L6</accession>
<comment type="caution">
    <text evidence="1">The sequence shown here is derived from an EMBL/GenBank/DDBJ whole genome shotgun (WGS) entry which is preliminary data.</text>
</comment>
<organism evidence="1 2">
    <name type="scientific">Crotalaria pallida</name>
    <name type="common">Smooth rattlebox</name>
    <name type="synonym">Crotalaria striata</name>
    <dbReference type="NCBI Taxonomy" id="3830"/>
    <lineage>
        <taxon>Eukaryota</taxon>
        <taxon>Viridiplantae</taxon>
        <taxon>Streptophyta</taxon>
        <taxon>Embryophyta</taxon>
        <taxon>Tracheophyta</taxon>
        <taxon>Spermatophyta</taxon>
        <taxon>Magnoliopsida</taxon>
        <taxon>eudicotyledons</taxon>
        <taxon>Gunneridae</taxon>
        <taxon>Pentapetalae</taxon>
        <taxon>rosids</taxon>
        <taxon>fabids</taxon>
        <taxon>Fabales</taxon>
        <taxon>Fabaceae</taxon>
        <taxon>Papilionoideae</taxon>
        <taxon>50 kb inversion clade</taxon>
        <taxon>genistoids sensu lato</taxon>
        <taxon>core genistoids</taxon>
        <taxon>Crotalarieae</taxon>
        <taxon>Crotalaria</taxon>
    </lineage>
</organism>
<dbReference type="GO" id="GO:0008360">
    <property type="term" value="P:regulation of cell shape"/>
    <property type="evidence" value="ECO:0007669"/>
    <property type="project" value="TreeGrafter"/>
</dbReference>
<dbReference type="PROSITE" id="PS51257">
    <property type="entry name" value="PROKAR_LIPOPROTEIN"/>
    <property type="match status" value="1"/>
</dbReference>
<evidence type="ECO:0008006" key="3">
    <source>
        <dbReference type="Google" id="ProtNLM"/>
    </source>
</evidence>
<dbReference type="SUPFAM" id="SSF50960">
    <property type="entry name" value="TolB, C-terminal domain"/>
    <property type="match status" value="1"/>
</dbReference>
<protein>
    <recommendedName>
        <fullName evidence="3">Peroxin-7</fullName>
    </recommendedName>
</protein>
<dbReference type="Proteomes" id="UP001372338">
    <property type="component" value="Unassembled WGS sequence"/>
</dbReference>
<gene>
    <name evidence="1" type="ORF">RIF29_21056</name>
</gene>
<evidence type="ECO:0000313" key="2">
    <source>
        <dbReference type="Proteomes" id="UP001372338"/>
    </source>
</evidence>
<dbReference type="AlphaFoldDB" id="A0AAN9I5L6"/>
<proteinExistence type="predicted"/>
<dbReference type="PANTHER" id="PTHR16266">
    <property type="entry name" value="WD REPEAT DOMAIN 9"/>
    <property type="match status" value="1"/>
</dbReference>
<dbReference type="InterPro" id="IPR052060">
    <property type="entry name" value="Bromo_WD_repeat"/>
</dbReference>
<sequence>MKPVVNLAIELVALQKLEPSLLRWTWTNLLSITACLLFTHTSQFLRLQNLCLECFCGSLVHSLTGHTESTYVPDVHPFNPWIAMSAGYDGRTIVWDIWEGMPIRIYETSCFKLADEYGFSNIKIM</sequence>
<name>A0AAN9I5L6_CROPI</name>